<dbReference type="GO" id="GO:0008374">
    <property type="term" value="F:O-acyltransferase activity"/>
    <property type="evidence" value="ECO:0007669"/>
    <property type="project" value="TreeGrafter"/>
</dbReference>
<evidence type="ECO:0000256" key="2">
    <source>
        <dbReference type="ARBA" id="ARBA00022679"/>
    </source>
</evidence>
<dbReference type="Gene3D" id="2.160.10.10">
    <property type="entry name" value="Hexapeptide repeat proteins"/>
    <property type="match status" value="1"/>
</dbReference>
<dbReference type="InterPro" id="IPR018357">
    <property type="entry name" value="Hexapep_transf_CS"/>
</dbReference>
<organism evidence="4 5">
    <name type="scientific">Candidatus Roizmanbacteria bacterium RIFCSPHIGHO2_12_FULL_33_9</name>
    <dbReference type="NCBI Taxonomy" id="1802045"/>
    <lineage>
        <taxon>Bacteria</taxon>
        <taxon>Candidatus Roizmaniibacteriota</taxon>
    </lineage>
</organism>
<dbReference type="InterPro" id="IPR001451">
    <property type="entry name" value="Hexapep"/>
</dbReference>
<dbReference type="PANTHER" id="PTHR23416">
    <property type="entry name" value="SIALIC ACID SYNTHASE-RELATED"/>
    <property type="match status" value="1"/>
</dbReference>
<keyword evidence="2" id="KW-0808">Transferase</keyword>
<evidence type="ECO:0008006" key="6">
    <source>
        <dbReference type="Google" id="ProtNLM"/>
    </source>
</evidence>
<reference evidence="4 5" key="1">
    <citation type="journal article" date="2016" name="Nat. Commun.">
        <title>Thousands of microbial genomes shed light on interconnected biogeochemical processes in an aquifer system.</title>
        <authorList>
            <person name="Anantharaman K."/>
            <person name="Brown C.T."/>
            <person name="Hug L.A."/>
            <person name="Sharon I."/>
            <person name="Castelle C.J."/>
            <person name="Probst A.J."/>
            <person name="Thomas B.C."/>
            <person name="Singh A."/>
            <person name="Wilkins M.J."/>
            <person name="Karaoz U."/>
            <person name="Brodie E.L."/>
            <person name="Williams K.H."/>
            <person name="Hubbard S.S."/>
            <person name="Banfield J.F."/>
        </authorList>
    </citation>
    <scope>NUCLEOTIDE SEQUENCE [LARGE SCALE GENOMIC DNA]</scope>
</reference>
<dbReference type="PROSITE" id="PS00101">
    <property type="entry name" value="HEXAPEP_TRANSFERASES"/>
    <property type="match status" value="1"/>
</dbReference>
<sequence>MKSVILESKLLIVHTLSYIPSHTIRKFVYRIFGLKIGRGSSIHMGVKFYETKNIFIGQDTIIGEGCVLDGRDELRIGNHVALASDVMIYNSQHDTGDENFSAIIKPVSIEDYVFIGPRVIILPGVTLGKGAIVGAGAVVTKDVPEFSIVGGVPAITIGERKLKDLKYKLGRPRLFR</sequence>
<keyword evidence="3" id="KW-0677">Repeat</keyword>
<dbReference type="InterPro" id="IPR051159">
    <property type="entry name" value="Hexapeptide_acetyltransf"/>
</dbReference>
<dbReference type="CDD" id="cd04647">
    <property type="entry name" value="LbH_MAT_like"/>
    <property type="match status" value="1"/>
</dbReference>
<evidence type="ECO:0000256" key="1">
    <source>
        <dbReference type="ARBA" id="ARBA00007274"/>
    </source>
</evidence>
<dbReference type="SUPFAM" id="SSF51161">
    <property type="entry name" value="Trimeric LpxA-like enzymes"/>
    <property type="match status" value="1"/>
</dbReference>
<name>A0A1F7HEY5_9BACT</name>
<evidence type="ECO:0000313" key="5">
    <source>
        <dbReference type="Proteomes" id="UP000177199"/>
    </source>
</evidence>
<accession>A0A1F7HEY5</accession>
<protein>
    <recommendedName>
        <fullName evidence="6">Acetyltransferase</fullName>
    </recommendedName>
</protein>
<evidence type="ECO:0000313" key="4">
    <source>
        <dbReference type="EMBL" id="OGK29788.1"/>
    </source>
</evidence>
<dbReference type="GO" id="GO:0005829">
    <property type="term" value="C:cytosol"/>
    <property type="evidence" value="ECO:0007669"/>
    <property type="project" value="TreeGrafter"/>
</dbReference>
<dbReference type="EMBL" id="MFZV01000058">
    <property type="protein sequence ID" value="OGK29788.1"/>
    <property type="molecule type" value="Genomic_DNA"/>
</dbReference>
<dbReference type="AlphaFoldDB" id="A0A1F7HEY5"/>
<dbReference type="PANTHER" id="PTHR23416:SF23">
    <property type="entry name" value="ACETYLTRANSFERASE C18B11.09C-RELATED"/>
    <property type="match status" value="1"/>
</dbReference>
<comment type="caution">
    <text evidence="4">The sequence shown here is derived from an EMBL/GenBank/DDBJ whole genome shotgun (WGS) entry which is preliminary data.</text>
</comment>
<dbReference type="Proteomes" id="UP000177199">
    <property type="component" value="Unassembled WGS sequence"/>
</dbReference>
<dbReference type="Pfam" id="PF00132">
    <property type="entry name" value="Hexapep"/>
    <property type="match status" value="1"/>
</dbReference>
<dbReference type="InterPro" id="IPR011004">
    <property type="entry name" value="Trimer_LpxA-like_sf"/>
</dbReference>
<evidence type="ECO:0000256" key="3">
    <source>
        <dbReference type="ARBA" id="ARBA00022737"/>
    </source>
</evidence>
<gene>
    <name evidence="4" type="ORF">A3F29_03070</name>
</gene>
<proteinExistence type="inferred from homology"/>
<comment type="similarity">
    <text evidence="1">Belongs to the transferase hexapeptide repeat family.</text>
</comment>